<dbReference type="SMART" id="SM00454">
    <property type="entry name" value="SAM"/>
    <property type="match status" value="1"/>
</dbReference>
<dbReference type="OrthoDB" id="535508at2759"/>
<gene>
    <name evidence="4" type="ORF">FVE85_5912</name>
</gene>
<organism evidence="4 5">
    <name type="scientific">Porphyridium purpureum</name>
    <name type="common">Red alga</name>
    <name type="synonym">Porphyridium cruentum</name>
    <dbReference type="NCBI Taxonomy" id="35688"/>
    <lineage>
        <taxon>Eukaryota</taxon>
        <taxon>Rhodophyta</taxon>
        <taxon>Bangiophyceae</taxon>
        <taxon>Porphyridiales</taxon>
        <taxon>Porphyridiaceae</taxon>
        <taxon>Porphyridium</taxon>
    </lineage>
</organism>
<dbReference type="Gene3D" id="1.10.150.50">
    <property type="entry name" value="Transcription Factor, Ets-1"/>
    <property type="match status" value="1"/>
</dbReference>
<dbReference type="OMA" id="KANINAH"/>
<dbReference type="PANTHER" id="PTHR21974:SF2">
    <property type="entry name" value="RE15880P"/>
    <property type="match status" value="1"/>
</dbReference>
<feature type="region of interest" description="Disordered" evidence="2">
    <location>
        <begin position="64"/>
        <end position="90"/>
    </location>
</feature>
<evidence type="ECO:0000256" key="1">
    <source>
        <dbReference type="SAM" id="Coils"/>
    </source>
</evidence>
<evidence type="ECO:0000313" key="5">
    <source>
        <dbReference type="Proteomes" id="UP000324585"/>
    </source>
</evidence>
<accession>A0A5J4Z6N9</accession>
<keyword evidence="1" id="KW-0175">Coiled coil</keyword>
<dbReference type="AlphaFoldDB" id="A0A5J4Z6N9"/>
<dbReference type="InterPro" id="IPR001660">
    <property type="entry name" value="SAM"/>
</dbReference>
<dbReference type="SUPFAM" id="SSF47769">
    <property type="entry name" value="SAM/Pointed domain"/>
    <property type="match status" value="1"/>
</dbReference>
<feature type="compositionally biased region" description="Low complexity" evidence="2">
    <location>
        <begin position="74"/>
        <end position="90"/>
    </location>
</feature>
<protein>
    <recommendedName>
        <fullName evidence="3">SAM domain-containing protein</fullName>
    </recommendedName>
</protein>
<feature type="domain" description="SAM" evidence="3">
    <location>
        <begin position="4"/>
        <end position="57"/>
    </location>
</feature>
<evidence type="ECO:0000313" key="4">
    <source>
        <dbReference type="EMBL" id="KAA8498327.1"/>
    </source>
</evidence>
<dbReference type="Proteomes" id="UP000324585">
    <property type="component" value="Unassembled WGS sequence"/>
</dbReference>
<reference evidence="5" key="1">
    <citation type="journal article" date="2019" name="Nat. Commun.">
        <title>Expansion of phycobilisome linker gene families in mesophilic red algae.</title>
        <authorList>
            <person name="Lee J."/>
            <person name="Kim D."/>
            <person name="Bhattacharya D."/>
            <person name="Yoon H.S."/>
        </authorList>
    </citation>
    <scope>NUCLEOTIDE SEQUENCE [LARGE SCALE GENOMIC DNA]</scope>
    <source>
        <strain evidence="5">CCMP 1328</strain>
    </source>
</reference>
<dbReference type="Pfam" id="PF07647">
    <property type="entry name" value="SAM_2"/>
    <property type="match status" value="1"/>
</dbReference>
<evidence type="ECO:0000256" key="2">
    <source>
        <dbReference type="SAM" id="MobiDB-lite"/>
    </source>
</evidence>
<dbReference type="EMBL" id="VRMN01000001">
    <property type="protein sequence ID" value="KAA8498327.1"/>
    <property type="molecule type" value="Genomic_DNA"/>
</dbReference>
<dbReference type="PANTHER" id="PTHR21974">
    <property type="entry name" value="RE15880P"/>
    <property type="match status" value="1"/>
</dbReference>
<feature type="coiled-coil region" evidence="1">
    <location>
        <begin position="241"/>
        <end position="337"/>
    </location>
</feature>
<dbReference type="InterPro" id="IPR013761">
    <property type="entry name" value="SAM/pointed_sf"/>
</dbReference>
<evidence type="ECO:0000259" key="3">
    <source>
        <dbReference type="PROSITE" id="PS50105"/>
    </source>
</evidence>
<sequence length="549" mass="60576">MDKWSVDEVSALLRSLEFSEQVVDAFKTNSVQGSDLKGLSEDDCKNELKMTNLQYKKLRRAIEEQEAKAGDGAGPSPAASPAASPGSTWGSAVTAQATVMPQGYSSGSSTDAGYPVVPERVPQPYGMTSIPAAAAMNPYAPAAAPYSQPPPQYNQPPPACAPVPGQPGPHGHPAYGVQPVPYGQFPQQRVSQIRREDAAEYKQLAVTITQLEKQNIGVELEKARAAIGKCEASLKAAMPKVQQQQQRVAKEKKDVDKIEADKWYPGKKILGTAHHEKKGEKERKEYEDALAALRKEEATVAAIKAEMEKANINAHRLQTLKGELDTSREKYERLFNRVFDGHSPACDTRELELKQQLSSIKPQTMEIKQMKSTYDQAQAHIKRGQKLIAESQALLQQAQGRATADILLAPGPTNGPLGMANDIQKNRLLQRADMLHMNAQQSFGQAKMLLPEMPGITEASIKMPRPFGDMIFDNIISDLIVRKKIVQSNEQMKKLLGEATVALQWCDGVISREIDPKFHRLTQEHADLNRQLDTHRVQLFNTACRQYGV</sequence>
<proteinExistence type="predicted"/>
<dbReference type="PROSITE" id="PS50105">
    <property type="entry name" value="SAM_DOMAIN"/>
    <property type="match status" value="1"/>
</dbReference>
<comment type="caution">
    <text evidence="4">The sequence shown here is derived from an EMBL/GenBank/DDBJ whole genome shotgun (WGS) entry which is preliminary data.</text>
</comment>
<keyword evidence="5" id="KW-1185">Reference proteome</keyword>
<name>A0A5J4Z6N9_PORPP</name>